<reference evidence="3" key="1">
    <citation type="submission" date="2017-09" db="EMBL/GenBank/DDBJ databases">
        <title>Depth-based differentiation of microbial function through sediment-hosted aquifers and enrichment of novel symbionts in the deep terrestrial subsurface.</title>
        <authorList>
            <person name="Probst A.J."/>
            <person name="Ladd B."/>
            <person name="Jarett J.K."/>
            <person name="Geller-Mcgrath D.E."/>
            <person name="Sieber C.M.K."/>
            <person name="Emerson J.B."/>
            <person name="Anantharaman K."/>
            <person name="Thomas B.C."/>
            <person name="Malmstrom R."/>
            <person name="Stieglmeier M."/>
            <person name="Klingl A."/>
            <person name="Woyke T."/>
            <person name="Ryan C.M."/>
            <person name="Banfield J.F."/>
        </authorList>
    </citation>
    <scope>NUCLEOTIDE SEQUENCE [LARGE SCALE GENOMIC DNA]</scope>
</reference>
<dbReference type="EMBL" id="PFAZ01000002">
    <property type="protein sequence ID" value="PIR89206.1"/>
    <property type="molecule type" value="Genomic_DNA"/>
</dbReference>
<dbReference type="InterPro" id="IPR042177">
    <property type="entry name" value="Cell/Rod_1"/>
</dbReference>
<protein>
    <recommendedName>
        <fullName evidence="1">Rod shape-determining protein MreC beta-barrel core domain-containing protein</fullName>
    </recommendedName>
</protein>
<proteinExistence type="predicted"/>
<evidence type="ECO:0000313" key="3">
    <source>
        <dbReference type="Proteomes" id="UP000231157"/>
    </source>
</evidence>
<name>A0A2H0UU82_9BACT</name>
<feature type="domain" description="Rod shape-determining protein MreC beta-barrel core" evidence="1">
    <location>
        <begin position="102"/>
        <end position="162"/>
    </location>
</feature>
<accession>A0A2H0UU82</accession>
<dbReference type="InterPro" id="IPR007221">
    <property type="entry name" value="MreC"/>
</dbReference>
<gene>
    <name evidence="2" type="ORF">COU07_01950</name>
</gene>
<dbReference type="PANTHER" id="PTHR34138">
    <property type="entry name" value="CELL SHAPE-DETERMINING PROTEIN MREC"/>
    <property type="match status" value="1"/>
</dbReference>
<dbReference type="GO" id="GO:0005886">
    <property type="term" value="C:plasma membrane"/>
    <property type="evidence" value="ECO:0007669"/>
    <property type="project" value="TreeGrafter"/>
</dbReference>
<sequence length="169" mass="18226">MIKRVFIVFGFLAVIGLSFFWDGSFLAKNIVSAKLDSAVGPSLALIESSLSFSGSGLDPQELAYENAKLRAQILALSKSSCEYDEGSHKFLRAQIYSTYPFNNRGLVTLNVGLRDGVVSGMNVVIDNSFLLGQITEVFESYSVARTIFDTGWEVPVKIGDGVDALLAGG</sequence>
<dbReference type="InterPro" id="IPR055342">
    <property type="entry name" value="MreC_beta-barrel_core"/>
</dbReference>
<dbReference type="Pfam" id="PF04085">
    <property type="entry name" value="MreC"/>
    <property type="match status" value="1"/>
</dbReference>
<dbReference type="Gene3D" id="2.40.10.340">
    <property type="entry name" value="Rod shape-determining protein MreC, domain 1"/>
    <property type="match status" value="1"/>
</dbReference>
<organism evidence="2 3">
    <name type="scientific">Candidatus Harrisonbacteria bacterium CG10_big_fil_rev_8_21_14_0_10_40_38</name>
    <dbReference type="NCBI Taxonomy" id="1974583"/>
    <lineage>
        <taxon>Bacteria</taxon>
        <taxon>Candidatus Harrisoniibacteriota</taxon>
    </lineage>
</organism>
<evidence type="ECO:0000259" key="1">
    <source>
        <dbReference type="Pfam" id="PF04085"/>
    </source>
</evidence>
<dbReference type="GO" id="GO:0008360">
    <property type="term" value="P:regulation of cell shape"/>
    <property type="evidence" value="ECO:0007669"/>
    <property type="project" value="InterPro"/>
</dbReference>
<dbReference type="Proteomes" id="UP000231157">
    <property type="component" value="Unassembled WGS sequence"/>
</dbReference>
<comment type="caution">
    <text evidence="2">The sequence shown here is derived from an EMBL/GenBank/DDBJ whole genome shotgun (WGS) entry which is preliminary data.</text>
</comment>
<feature type="non-terminal residue" evidence="2">
    <location>
        <position position="169"/>
    </location>
</feature>
<evidence type="ECO:0000313" key="2">
    <source>
        <dbReference type="EMBL" id="PIR89206.1"/>
    </source>
</evidence>
<dbReference type="AlphaFoldDB" id="A0A2H0UU82"/>
<dbReference type="PANTHER" id="PTHR34138:SF1">
    <property type="entry name" value="CELL SHAPE-DETERMINING PROTEIN MREC"/>
    <property type="match status" value="1"/>
</dbReference>